<dbReference type="GO" id="GO:0005654">
    <property type="term" value="C:nucleoplasm"/>
    <property type="evidence" value="ECO:0007669"/>
    <property type="project" value="TreeGrafter"/>
</dbReference>
<organism evidence="1 2">
    <name type="scientific">Allacma fusca</name>
    <dbReference type="NCBI Taxonomy" id="39272"/>
    <lineage>
        <taxon>Eukaryota</taxon>
        <taxon>Metazoa</taxon>
        <taxon>Ecdysozoa</taxon>
        <taxon>Arthropoda</taxon>
        <taxon>Hexapoda</taxon>
        <taxon>Collembola</taxon>
        <taxon>Symphypleona</taxon>
        <taxon>Sminthuridae</taxon>
        <taxon>Allacma</taxon>
    </lineage>
</organism>
<gene>
    <name evidence="1" type="ORF">AFUS01_LOCUS1865</name>
</gene>
<accession>A0A8J2JLZ9</accession>
<reference evidence="1" key="1">
    <citation type="submission" date="2021-06" db="EMBL/GenBank/DDBJ databases">
        <authorList>
            <person name="Hodson N. C."/>
            <person name="Mongue J. A."/>
            <person name="Jaron S. K."/>
        </authorList>
    </citation>
    <scope>NUCLEOTIDE SEQUENCE</scope>
</reference>
<dbReference type="GO" id="GO:0032543">
    <property type="term" value="P:mitochondrial translation"/>
    <property type="evidence" value="ECO:0007669"/>
    <property type="project" value="InterPro"/>
</dbReference>
<protein>
    <recommendedName>
        <fullName evidence="3">CHCH domain-containing protein</fullName>
    </recommendedName>
</protein>
<proteinExistence type="predicted"/>
<evidence type="ECO:0000313" key="2">
    <source>
        <dbReference type="Proteomes" id="UP000708208"/>
    </source>
</evidence>
<dbReference type="GO" id="GO:0003723">
    <property type="term" value="F:RNA binding"/>
    <property type="evidence" value="ECO:0007669"/>
    <property type="project" value="TreeGrafter"/>
</dbReference>
<dbReference type="EMBL" id="CAJVCH010010626">
    <property type="protein sequence ID" value="CAG7667702.1"/>
    <property type="molecule type" value="Genomic_DNA"/>
</dbReference>
<dbReference type="AlphaFoldDB" id="A0A8J2JLZ9"/>
<evidence type="ECO:0000313" key="1">
    <source>
        <dbReference type="EMBL" id="CAG7667702.1"/>
    </source>
</evidence>
<evidence type="ECO:0008006" key="3">
    <source>
        <dbReference type="Google" id="ProtNLM"/>
    </source>
</evidence>
<dbReference type="Proteomes" id="UP000708208">
    <property type="component" value="Unassembled WGS sequence"/>
</dbReference>
<sequence length="129" mass="15111">MPVWKPGYPKGLKPQNEKKVPWKQFTKLELKNEVSSKGEKGTESVCLQELALMYTCLADHDFKDNLCAQQMKTYHECVFSHMKKIDAQKEQLLTGKLVPNTREPQKLNHRQLNVLLRKYPQINQKETKK</sequence>
<dbReference type="PANTHER" id="PTHR31278:SF2">
    <property type="entry name" value="SMALL RIBOSOMAL SUBUNIT PROTEIN MS37"/>
    <property type="match status" value="1"/>
</dbReference>
<dbReference type="OrthoDB" id="5825849at2759"/>
<dbReference type="GO" id="GO:0005761">
    <property type="term" value="C:mitochondrial ribosome"/>
    <property type="evidence" value="ECO:0007669"/>
    <property type="project" value="InterPro"/>
</dbReference>
<dbReference type="InterPro" id="IPR033620">
    <property type="entry name" value="Ribosomal_mS37_met"/>
</dbReference>
<dbReference type="PANTHER" id="PTHR31278">
    <property type="entry name" value="CHCHD1"/>
    <property type="match status" value="1"/>
</dbReference>
<comment type="caution">
    <text evidence="1">The sequence shown here is derived from an EMBL/GenBank/DDBJ whole genome shotgun (WGS) entry which is preliminary data.</text>
</comment>
<keyword evidence="2" id="KW-1185">Reference proteome</keyword>
<name>A0A8J2JLZ9_9HEXA</name>